<keyword evidence="4" id="KW-0597">Phosphoprotein</keyword>
<feature type="compositionally biased region" description="Basic residues" evidence="19">
    <location>
        <begin position="1056"/>
        <end position="1068"/>
    </location>
</feature>
<dbReference type="Pfam" id="PF11721">
    <property type="entry name" value="Malectin"/>
    <property type="match status" value="1"/>
</dbReference>
<evidence type="ECO:0000256" key="9">
    <source>
        <dbReference type="ARBA" id="ARBA00022737"/>
    </source>
</evidence>
<dbReference type="Pfam" id="PF01823">
    <property type="entry name" value="MACPF"/>
    <property type="match status" value="1"/>
</dbReference>
<dbReference type="PROSITE" id="PS51412">
    <property type="entry name" value="MACPF_2"/>
    <property type="match status" value="1"/>
</dbReference>
<evidence type="ECO:0000313" key="23">
    <source>
        <dbReference type="EMBL" id="URE10475.1"/>
    </source>
</evidence>
<evidence type="ECO:0000256" key="15">
    <source>
        <dbReference type="ARBA" id="ARBA00023170"/>
    </source>
</evidence>
<dbReference type="Gene3D" id="3.90.1140.10">
    <property type="entry name" value="Cyclic phosphodiesterase"/>
    <property type="match status" value="1"/>
</dbReference>
<dbReference type="FunFam" id="2.60.120.430:FF:000004">
    <property type="entry name" value="Putative leucine-rich repeat receptor-like serine/threonine-protein kinase"/>
    <property type="match status" value="1"/>
</dbReference>
<keyword evidence="16" id="KW-0325">Glycoprotein</keyword>
<dbReference type="GO" id="GO:0005524">
    <property type="term" value="F:ATP binding"/>
    <property type="evidence" value="ECO:0007669"/>
    <property type="project" value="UniProtKB-KW"/>
</dbReference>
<dbReference type="Gene3D" id="2.60.120.430">
    <property type="entry name" value="Galactose-binding lectin"/>
    <property type="match status" value="1"/>
</dbReference>
<comment type="subcellular location">
    <subcellularLocation>
        <location evidence="1">Membrane</location>
        <topology evidence="1">Single-pass type I membrane protein</topology>
    </subcellularLocation>
</comment>
<keyword evidence="14 20" id="KW-0472">Membrane</keyword>
<dbReference type="SUPFAM" id="SSF55144">
    <property type="entry name" value="LigT-like"/>
    <property type="match status" value="1"/>
</dbReference>
<evidence type="ECO:0000256" key="7">
    <source>
        <dbReference type="ARBA" id="ARBA00022692"/>
    </source>
</evidence>
<keyword evidence="7 20" id="KW-0812">Transmembrane</keyword>
<dbReference type="SMART" id="SM00220">
    <property type="entry name" value="S_TKc"/>
    <property type="match status" value="1"/>
</dbReference>
<keyword evidence="12" id="KW-0067">ATP-binding</keyword>
<dbReference type="PANTHER" id="PTHR48006:SF81">
    <property type="entry name" value="PROTEIN KINASE DOMAIN-CONTAINING PROTEIN"/>
    <property type="match status" value="1"/>
</dbReference>
<evidence type="ECO:0000256" key="1">
    <source>
        <dbReference type="ARBA" id="ARBA00004479"/>
    </source>
</evidence>
<feature type="non-terminal residue" evidence="23">
    <location>
        <position position="1"/>
    </location>
</feature>
<dbReference type="SUPFAM" id="SSF56112">
    <property type="entry name" value="Protein kinase-like (PK-like)"/>
    <property type="match status" value="1"/>
</dbReference>
<evidence type="ECO:0000256" key="5">
    <source>
        <dbReference type="ARBA" id="ARBA00022614"/>
    </source>
</evidence>
<dbReference type="PROSITE" id="PS50011">
    <property type="entry name" value="PROTEIN_KINASE_DOM"/>
    <property type="match status" value="1"/>
</dbReference>
<keyword evidence="13 20" id="KW-1133">Transmembrane helix</keyword>
<organism evidence="23 24">
    <name type="scientific">Musa troglodytarum</name>
    <name type="common">fe'i banana</name>
    <dbReference type="NCBI Taxonomy" id="320322"/>
    <lineage>
        <taxon>Eukaryota</taxon>
        <taxon>Viridiplantae</taxon>
        <taxon>Streptophyta</taxon>
        <taxon>Embryophyta</taxon>
        <taxon>Tracheophyta</taxon>
        <taxon>Spermatophyta</taxon>
        <taxon>Magnoliopsida</taxon>
        <taxon>Liliopsida</taxon>
        <taxon>Zingiberales</taxon>
        <taxon>Musaceae</taxon>
        <taxon>Musa</taxon>
    </lineage>
</organism>
<keyword evidence="6" id="KW-0808">Transferase</keyword>
<dbReference type="InterPro" id="IPR020864">
    <property type="entry name" value="MACPF"/>
</dbReference>
<evidence type="ECO:0000256" key="12">
    <source>
        <dbReference type="ARBA" id="ARBA00022840"/>
    </source>
</evidence>
<evidence type="ECO:0000256" key="14">
    <source>
        <dbReference type="ARBA" id="ARBA00023136"/>
    </source>
</evidence>
<dbReference type="InterPro" id="IPR032675">
    <property type="entry name" value="LRR_dom_sf"/>
</dbReference>
<dbReference type="FunFam" id="3.80.10.10:FF:000413">
    <property type="entry name" value="Inactive leucine-rich repeat receptor-like protein kinase"/>
    <property type="match status" value="1"/>
</dbReference>
<keyword evidence="5" id="KW-0433">Leucine-rich repeat</keyword>
<dbReference type="GO" id="GO:0004674">
    <property type="term" value="F:protein serine/threonine kinase activity"/>
    <property type="evidence" value="ECO:0007669"/>
    <property type="project" value="UniProtKB-KW"/>
</dbReference>
<protein>
    <recommendedName>
        <fullName evidence="2">non-specific serine/threonine protein kinase</fullName>
        <ecNumber evidence="2">2.7.11.1</ecNumber>
    </recommendedName>
</protein>
<gene>
    <name evidence="23" type="ORF">MUK42_28762</name>
</gene>
<comment type="catalytic activity">
    <reaction evidence="17">
        <text>L-threonyl-[protein] + ATP = O-phospho-L-threonyl-[protein] + ADP + H(+)</text>
        <dbReference type="Rhea" id="RHEA:46608"/>
        <dbReference type="Rhea" id="RHEA-COMP:11060"/>
        <dbReference type="Rhea" id="RHEA-COMP:11605"/>
        <dbReference type="ChEBI" id="CHEBI:15378"/>
        <dbReference type="ChEBI" id="CHEBI:30013"/>
        <dbReference type="ChEBI" id="CHEBI:30616"/>
        <dbReference type="ChEBI" id="CHEBI:61977"/>
        <dbReference type="ChEBI" id="CHEBI:456216"/>
        <dbReference type="EC" id="2.7.11.1"/>
    </reaction>
</comment>
<dbReference type="FunFam" id="3.30.200.20:FF:000217">
    <property type="entry name" value="probable LRR receptor-like serine/threonine-protein kinase At1g53430"/>
    <property type="match status" value="1"/>
</dbReference>
<feature type="region of interest" description="Disordered" evidence="19">
    <location>
        <begin position="1043"/>
        <end position="1068"/>
    </location>
</feature>
<keyword evidence="24" id="KW-1185">Reference proteome</keyword>
<keyword evidence="15 23" id="KW-0675">Receptor</keyword>
<dbReference type="InterPro" id="IPR008271">
    <property type="entry name" value="Ser/Thr_kinase_AS"/>
</dbReference>
<dbReference type="InterPro" id="IPR021720">
    <property type="entry name" value="Malectin_dom"/>
</dbReference>
<evidence type="ECO:0000256" key="13">
    <source>
        <dbReference type="ARBA" id="ARBA00022989"/>
    </source>
</evidence>
<dbReference type="Gene3D" id="1.10.510.10">
    <property type="entry name" value="Transferase(Phosphotransferase) domain 1"/>
    <property type="match status" value="1"/>
</dbReference>
<feature type="transmembrane region" description="Helical" evidence="20">
    <location>
        <begin position="1630"/>
        <end position="1648"/>
    </location>
</feature>
<evidence type="ECO:0000313" key="24">
    <source>
        <dbReference type="Proteomes" id="UP001055439"/>
    </source>
</evidence>
<evidence type="ECO:0000256" key="18">
    <source>
        <dbReference type="ARBA" id="ARBA00048679"/>
    </source>
</evidence>
<evidence type="ECO:0000259" key="21">
    <source>
        <dbReference type="PROSITE" id="PS50011"/>
    </source>
</evidence>
<dbReference type="EC" id="2.7.11.1" evidence="2"/>
<evidence type="ECO:0000256" key="10">
    <source>
        <dbReference type="ARBA" id="ARBA00022741"/>
    </source>
</evidence>
<feature type="domain" description="MACPF" evidence="22">
    <location>
        <begin position="1075"/>
        <end position="1385"/>
    </location>
</feature>
<dbReference type="PANTHER" id="PTHR48006">
    <property type="entry name" value="LEUCINE-RICH REPEAT-CONTAINING PROTEIN DDB_G0281931-RELATED"/>
    <property type="match status" value="1"/>
</dbReference>
<evidence type="ECO:0000256" key="19">
    <source>
        <dbReference type="SAM" id="MobiDB-lite"/>
    </source>
</evidence>
<dbReference type="SMR" id="A0A9E7KC57"/>
<dbReference type="FunFam" id="1.10.510.10:FF:000044">
    <property type="entry name" value="Putative LRR receptor-like serine/threonine-protein kinase"/>
    <property type="match status" value="1"/>
</dbReference>
<dbReference type="InterPro" id="IPR009097">
    <property type="entry name" value="Cyclic_Pdiesterase"/>
</dbReference>
<dbReference type="SMART" id="SM00457">
    <property type="entry name" value="MACPF"/>
    <property type="match status" value="1"/>
</dbReference>
<dbReference type="GO" id="GO:0016020">
    <property type="term" value="C:membrane"/>
    <property type="evidence" value="ECO:0007669"/>
    <property type="project" value="UniProtKB-SubCell"/>
</dbReference>
<evidence type="ECO:0000256" key="3">
    <source>
        <dbReference type="ARBA" id="ARBA00022527"/>
    </source>
</evidence>
<dbReference type="Pfam" id="PF00069">
    <property type="entry name" value="Pkinase"/>
    <property type="match status" value="1"/>
</dbReference>
<evidence type="ECO:0000256" key="11">
    <source>
        <dbReference type="ARBA" id="ARBA00022777"/>
    </source>
</evidence>
<dbReference type="Gene3D" id="3.80.10.10">
    <property type="entry name" value="Ribonuclease Inhibitor"/>
    <property type="match status" value="2"/>
</dbReference>
<evidence type="ECO:0000256" key="20">
    <source>
        <dbReference type="SAM" id="Phobius"/>
    </source>
</evidence>
<dbReference type="Gene3D" id="3.30.200.20">
    <property type="entry name" value="Phosphorylase Kinase, domain 1"/>
    <property type="match status" value="1"/>
</dbReference>
<evidence type="ECO:0000256" key="4">
    <source>
        <dbReference type="ARBA" id="ARBA00022553"/>
    </source>
</evidence>
<proteinExistence type="predicted"/>
<evidence type="ECO:0000256" key="16">
    <source>
        <dbReference type="ARBA" id="ARBA00023180"/>
    </source>
</evidence>
<dbReference type="InterPro" id="IPR011009">
    <property type="entry name" value="Kinase-like_dom_sf"/>
</dbReference>
<dbReference type="CDD" id="cd14066">
    <property type="entry name" value="STKc_IRAK"/>
    <property type="match status" value="1"/>
</dbReference>
<comment type="catalytic activity">
    <reaction evidence="18">
        <text>L-seryl-[protein] + ATP = O-phospho-L-seryl-[protein] + ADP + H(+)</text>
        <dbReference type="Rhea" id="RHEA:17989"/>
        <dbReference type="Rhea" id="RHEA-COMP:9863"/>
        <dbReference type="Rhea" id="RHEA-COMP:11604"/>
        <dbReference type="ChEBI" id="CHEBI:15378"/>
        <dbReference type="ChEBI" id="CHEBI:29999"/>
        <dbReference type="ChEBI" id="CHEBI:30616"/>
        <dbReference type="ChEBI" id="CHEBI:83421"/>
        <dbReference type="ChEBI" id="CHEBI:456216"/>
        <dbReference type="EC" id="2.7.11.1"/>
    </reaction>
</comment>
<dbReference type="Pfam" id="PF00560">
    <property type="entry name" value="LRR_1"/>
    <property type="match status" value="3"/>
</dbReference>
<sequence length="1812" mass="201154">GETLDAKILNRLRSPKGDDGTKPISETLPTIRDVPDRIQMLIRHGSINIRLDALKKIAVTLNKTGWDFNVDPCNNETSWITGKNDNVTCNCNYNNNTVCHITTIDFTRNCLNGTIPVEWATLPLMNLSLMGNRLSGEIPRWIGDLTNLKNLDLEANQFTGHLPQELGELLNLEILHLSSNTFSGNLPVDLAKLNKIQDFRINDNRFNGKIPERIFQNWTYLYRLEMQASGFEGPSPSGIAFLKNLTELRISDINGTMSFPQLSALKKWRALILRNCGLSGRIPEYIGNFDLKYLDLSFNNLSGAIPTTFQNLRVSDSMFLNNNNLSGPVPDWISTAKTKHIDLSYNNLTWTSNDQSCQQGKMNLVGNSVKVNHSQPATPCLELLKCTQRITSLYINCGGRSVQINKKGTTYEEDRNSDGASNFILSSNKNWAFSSTGVFMDNDNDNDEYVVATSSLNLSMPDSDLYKEARISPVSLTYYGLCLLEGNYSVKLHFAEIKITNDGYGSLGKRIFDIYIQGNLVWKDFNIRDEANGSGNANIKSTNVMVTDKLEIHLYWAGNGTQSLPVRGTYGPLISAISVEPNFSLSSGRRTKIIVGIIASVSCLIFLLLSILWKKGWLGGQTAKDRELRALDLRTGRFTLRQIKMATRNFSASNKIGEGGFGPVYKGLLPDGTIVAVKQLSSKSKQGNREFLNELGMISALQHPNLVKLHGCCIEGNQLLLVYEYMENNSLARALFGSEEYQLKLDWSTRKNICIGIAKGLAYIHEESRLKVVHRDIKATNILLDKDLNAKISDFGLARLDEEENTHISTRIAGTVGYMAPEYATRGYLTEKADVYSFGVVTLELVSGTSIMSFRKEGGMHLLDWVQILREEGKLEKFVDPRLGTDFNSEEAIRLINVALLCINSSPVPRPPMSAAVSMLEAQTSVVDATPEQIFSSEIQVSGKRCPSPEDSQTKSFLVEGSSVHGMMESFAALLLPLASTWLEDDGRMSWGADVKKGDTCWWSISIARTPPSVNGCKRRKVWVAGSFAWRADQALECDPTMHESSFAGRSDRPKHGTHQLPRSRHHPGGAIRMERARAAGGSDVTNAVQALGRGFDVTSDARLLYCKGAPGSRLVLLDDTRTRNLAIADDGGGGSGQIVFPNVLLDVMICRERDRREPSRVCNFQQMAEHFNKNSGLSGTVPLGSFNSMFSFTGSWKVDAAATKALAMDGFYFPLFKVKLISDDLLLRDDVKHAVPRGWDPPLLASFIENFGTHIITSVTIGGKDEVCIKQHYSSQLSESEIEKYVKDIGDQRFLNMEHPTVNAPLNYKEKDVTVIFRRRGGDDLVQNHEEWMHTIYSAPDVINMTFLPIVSLLNGLPGIQNLSRAVDLYLEYKPPIEELQYFLEFQVQRVWAPAPVDIPGHQRKEPVCPSLQFSLMGPKLYISSEQVSVGRKPITGLRLSLEGSKQNRLAIHLQHLATLPKIFLPHWDSHVAIGPPKWHGPEEQDCRWFEPIKWKNFAHVSTAPIESTETNIGDLSGVYIVTGAQLGVWDFGAKSVLHLKLLFSKVPGCTIRRSVWDHNPSPTFAQKLDDTSSSTSGDNSKLAKIVDMTEMLKGPQDVPGHWVFVVVFLFSFVFFCCFVVQDAKRVTCCGRMLVPLCSLILIAAGVDPPSSFPAAASATHRTFSRLVPLAATAGTPMKASTEVYSVWALPPNDVLDRLKRLMSPLRSEFGGPAFEPHITVVGSIGLAPDDALRRFRSTCAALSPHLDPFSEIKCINLEKERARQRVDALDKGILGLRSEVSALALSKTDTDDESLEAWEVVELCHLCNDE</sequence>
<dbReference type="OrthoDB" id="4062651at2759"/>
<feature type="domain" description="Protein kinase" evidence="21">
    <location>
        <begin position="650"/>
        <end position="926"/>
    </location>
</feature>
<evidence type="ECO:0000259" key="22">
    <source>
        <dbReference type="PROSITE" id="PS51412"/>
    </source>
</evidence>
<dbReference type="InterPro" id="IPR051824">
    <property type="entry name" value="LRR_Rcpt-Like_S/T_Kinase"/>
</dbReference>
<dbReference type="InterPro" id="IPR001611">
    <property type="entry name" value="Leu-rich_rpt"/>
</dbReference>
<dbReference type="InterPro" id="IPR000719">
    <property type="entry name" value="Prot_kinase_dom"/>
</dbReference>
<keyword evidence="10" id="KW-0547">Nucleotide-binding</keyword>
<evidence type="ECO:0000256" key="6">
    <source>
        <dbReference type="ARBA" id="ARBA00022679"/>
    </source>
</evidence>
<keyword evidence="9" id="KW-0677">Repeat</keyword>
<dbReference type="SUPFAM" id="SSF52058">
    <property type="entry name" value="L domain-like"/>
    <property type="match status" value="1"/>
</dbReference>
<keyword evidence="8" id="KW-0732">Signal</keyword>
<accession>A0A9E7KC57</accession>
<dbReference type="PROSITE" id="PS00108">
    <property type="entry name" value="PROTEIN_KINASE_ST"/>
    <property type="match status" value="1"/>
</dbReference>
<name>A0A9E7KC57_9LILI</name>
<dbReference type="Proteomes" id="UP001055439">
    <property type="component" value="Chromosome 6"/>
</dbReference>
<dbReference type="EMBL" id="CP097508">
    <property type="protein sequence ID" value="URE10475.1"/>
    <property type="molecule type" value="Genomic_DNA"/>
</dbReference>
<keyword evidence="3" id="KW-0723">Serine/threonine-protein kinase</keyword>
<reference evidence="23" key="1">
    <citation type="submission" date="2022-05" db="EMBL/GenBank/DDBJ databases">
        <title>The Musa troglodytarum L. genome provides insights into the mechanism of non-climacteric behaviour and enrichment of carotenoids.</title>
        <authorList>
            <person name="Wang J."/>
        </authorList>
    </citation>
    <scope>NUCLEOTIDE SEQUENCE</scope>
    <source>
        <tissue evidence="23">Leaf</tissue>
    </source>
</reference>
<keyword evidence="11 23" id="KW-0418">Kinase</keyword>
<evidence type="ECO:0000256" key="2">
    <source>
        <dbReference type="ARBA" id="ARBA00012513"/>
    </source>
</evidence>
<feature type="transmembrane region" description="Helical" evidence="20">
    <location>
        <begin position="1603"/>
        <end position="1623"/>
    </location>
</feature>
<evidence type="ECO:0000256" key="8">
    <source>
        <dbReference type="ARBA" id="ARBA00022729"/>
    </source>
</evidence>
<evidence type="ECO:0000256" key="17">
    <source>
        <dbReference type="ARBA" id="ARBA00047899"/>
    </source>
</evidence>